<keyword evidence="2" id="KW-1185">Reference proteome</keyword>
<evidence type="ECO:0000313" key="1">
    <source>
        <dbReference type="EMBL" id="KAF9472366.1"/>
    </source>
</evidence>
<dbReference type="EMBL" id="MU155544">
    <property type="protein sequence ID" value="KAF9472366.1"/>
    <property type="molecule type" value="Genomic_DNA"/>
</dbReference>
<gene>
    <name evidence="1" type="ORF">BDN70DRAFT_900608</name>
</gene>
<organism evidence="1 2">
    <name type="scientific">Pholiota conissans</name>
    <dbReference type="NCBI Taxonomy" id="109636"/>
    <lineage>
        <taxon>Eukaryota</taxon>
        <taxon>Fungi</taxon>
        <taxon>Dikarya</taxon>
        <taxon>Basidiomycota</taxon>
        <taxon>Agaricomycotina</taxon>
        <taxon>Agaricomycetes</taxon>
        <taxon>Agaricomycetidae</taxon>
        <taxon>Agaricales</taxon>
        <taxon>Agaricineae</taxon>
        <taxon>Strophariaceae</taxon>
        <taxon>Pholiota</taxon>
    </lineage>
</organism>
<dbReference type="Proteomes" id="UP000807469">
    <property type="component" value="Unassembled WGS sequence"/>
</dbReference>
<name>A0A9P5YR15_9AGAR</name>
<comment type="caution">
    <text evidence="1">The sequence shown here is derived from an EMBL/GenBank/DDBJ whole genome shotgun (WGS) entry which is preliminary data.</text>
</comment>
<accession>A0A9P5YR15</accession>
<sequence>MCRRRIIHEDIRGRVVEEGGDAFSKVLKPADVVKGSHYQTEVMTLQASNLFASGLPMSTVPIRTWLTTNSFSALKSRICSHSILMVAGVRKESEQTDWNRVLHTPNLEIGDGVQDGLRCIEEICHRIGREVDTQRILKIRQKSHVQTDLWWSSRTAGGSVHNSEQWRILEMTHAHVVYFKAYFLNLRKFLNTSVGWEIKTREEAALEMSAEGFASLS</sequence>
<proteinExistence type="predicted"/>
<protein>
    <submittedName>
        <fullName evidence="1">Uncharacterized protein</fullName>
    </submittedName>
</protein>
<dbReference type="AlphaFoldDB" id="A0A9P5YR15"/>
<reference evidence="1" key="1">
    <citation type="submission" date="2020-11" db="EMBL/GenBank/DDBJ databases">
        <authorList>
            <consortium name="DOE Joint Genome Institute"/>
            <person name="Ahrendt S."/>
            <person name="Riley R."/>
            <person name="Andreopoulos W."/>
            <person name="Labutti K."/>
            <person name="Pangilinan J."/>
            <person name="Ruiz-Duenas F.J."/>
            <person name="Barrasa J.M."/>
            <person name="Sanchez-Garcia M."/>
            <person name="Camarero S."/>
            <person name="Miyauchi S."/>
            <person name="Serrano A."/>
            <person name="Linde D."/>
            <person name="Babiker R."/>
            <person name="Drula E."/>
            <person name="Ayuso-Fernandez I."/>
            <person name="Pacheco R."/>
            <person name="Padilla G."/>
            <person name="Ferreira P."/>
            <person name="Barriuso J."/>
            <person name="Kellner H."/>
            <person name="Castanera R."/>
            <person name="Alfaro M."/>
            <person name="Ramirez L."/>
            <person name="Pisabarro A.G."/>
            <person name="Kuo A."/>
            <person name="Tritt A."/>
            <person name="Lipzen A."/>
            <person name="He G."/>
            <person name="Yan M."/>
            <person name="Ng V."/>
            <person name="Cullen D."/>
            <person name="Martin F."/>
            <person name="Rosso M.-N."/>
            <person name="Henrissat B."/>
            <person name="Hibbett D."/>
            <person name="Martinez A.T."/>
            <person name="Grigoriev I.V."/>
        </authorList>
    </citation>
    <scope>NUCLEOTIDE SEQUENCE</scope>
    <source>
        <strain evidence="1">CIRM-BRFM 674</strain>
    </source>
</reference>
<evidence type="ECO:0000313" key="2">
    <source>
        <dbReference type="Proteomes" id="UP000807469"/>
    </source>
</evidence>